<reference evidence="1 2" key="1">
    <citation type="submission" date="2018-08" db="EMBL/GenBank/DDBJ databases">
        <title>Aphanomyces genome sequencing and annotation.</title>
        <authorList>
            <person name="Minardi D."/>
            <person name="Oidtmann B."/>
            <person name="Van Der Giezen M."/>
            <person name="Studholme D.J."/>
        </authorList>
    </citation>
    <scope>NUCLEOTIDE SEQUENCE [LARGE SCALE GENOMIC DNA]</scope>
    <source>
        <strain evidence="1 2">NJM0002</strain>
    </source>
</reference>
<dbReference type="AlphaFoldDB" id="A0A418AJB8"/>
<organism evidence="1 2">
    <name type="scientific">Aphanomyces invadans</name>
    <dbReference type="NCBI Taxonomy" id="157072"/>
    <lineage>
        <taxon>Eukaryota</taxon>
        <taxon>Sar</taxon>
        <taxon>Stramenopiles</taxon>
        <taxon>Oomycota</taxon>
        <taxon>Saprolegniomycetes</taxon>
        <taxon>Saprolegniales</taxon>
        <taxon>Verrucalvaceae</taxon>
        <taxon>Aphanomyces</taxon>
    </lineage>
</organism>
<sequence length="507" mass="57067">MQVVVDESKETIYKIIMIGSAGVGKTNLIAVGARGQSYNEKSPATLNPEFATVKIKRPDWKAGQAHPYITAHIWDTAGQERYQAISTSHYRRVNGGRSRLERSNAHTTLGAILVYDVTNKNTFKEVYPGVTSGGLSWLRALKQNSDPDLLGGVMLVENKTDKIDKDQPRPPAYVQESEVTKLLMDVVYRDPVEGVGWLHDGNPDKVNPFRLANSMLYARASALTNECELFEMNEVKVATVNEIFHKHSDVMAYERTDSVTTVTKAIEALVLRIYERSKDMHAGGTKVKGKPFKLVKAPVSRIGFVDTDTNFHLNNSSYFTQMELAIDYAVGYTGIIDRVLANKWFFLVGSHAIRYRHAIPPNTPFEIHTQNIFWDPTWVYLRARFVCPETGKLYAEGITRITLRKGRDTISPTELLKCLCPSTEVSIQLIQRPTLTPWIVQTTGMVPPTTMPPLVSELLKWDEASEASMKSFDPSKAATLSRPSAWRLLRSMNLPWEPFQVPTHRQP</sequence>
<dbReference type="EMBL" id="QUSY01001758">
    <property type="protein sequence ID" value="RHY23726.1"/>
    <property type="molecule type" value="Genomic_DNA"/>
</dbReference>
<dbReference type="PANTHER" id="PTHR12475">
    <property type="match status" value="1"/>
</dbReference>
<gene>
    <name evidence="1" type="ORF">DYB32_009082</name>
</gene>
<dbReference type="SMART" id="SM00175">
    <property type="entry name" value="RAB"/>
    <property type="match status" value="1"/>
</dbReference>
<dbReference type="InterPro" id="IPR029069">
    <property type="entry name" value="HotDog_dom_sf"/>
</dbReference>
<evidence type="ECO:0000313" key="1">
    <source>
        <dbReference type="EMBL" id="RHY23726.1"/>
    </source>
</evidence>
<dbReference type="Pfam" id="PF13279">
    <property type="entry name" value="4HBT_2"/>
    <property type="match status" value="1"/>
</dbReference>
<dbReference type="SUPFAM" id="SSF52540">
    <property type="entry name" value="P-loop containing nucleoside triphosphate hydrolases"/>
    <property type="match status" value="1"/>
</dbReference>
<protein>
    <submittedName>
        <fullName evidence="1">Uncharacterized protein</fullName>
    </submittedName>
</protein>
<dbReference type="Gene3D" id="3.40.50.300">
    <property type="entry name" value="P-loop containing nucleotide triphosphate hydrolases"/>
    <property type="match status" value="1"/>
</dbReference>
<dbReference type="VEuPathDB" id="FungiDB:H310_03474"/>
<evidence type="ECO:0000313" key="2">
    <source>
        <dbReference type="Proteomes" id="UP000285060"/>
    </source>
</evidence>
<dbReference type="Proteomes" id="UP000285060">
    <property type="component" value="Unassembled WGS sequence"/>
</dbReference>
<dbReference type="PROSITE" id="PS51419">
    <property type="entry name" value="RAB"/>
    <property type="match status" value="1"/>
</dbReference>
<proteinExistence type="predicted"/>
<keyword evidence="2" id="KW-1185">Reference proteome</keyword>
<name>A0A418AJB8_9STRA</name>
<dbReference type="Gene3D" id="3.10.129.10">
    <property type="entry name" value="Hotdog Thioesterase"/>
    <property type="match status" value="1"/>
</dbReference>
<dbReference type="InterPro" id="IPR051490">
    <property type="entry name" value="THEM6_lcsJ_thioesterase"/>
</dbReference>
<accession>A0A418AJB8</accession>
<dbReference type="InterPro" id="IPR027417">
    <property type="entry name" value="P-loop_NTPase"/>
</dbReference>
<dbReference type="PRINTS" id="PR00449">
    <property type="entry name" value="RASTRNSFRMNG"/>
</dbReference>
<dbReference type="Pfam" id="PF08477">
    <property type="entry name" value="Roc"/>
    <property type="match status" value="1"/>
</dbReference>
<dbReference type="CDD" id="cd00586">
    <property type="entry name" value="4HBT"/>
    <property type="match status" value="1"/>
</dbReference>
<comment type="caution">
    <text evidence="1">The sequence shown here is derived from an EMBL/GenBank/DDBJ whole genome shotgun (WGS) entry which is preliminary data.</text>
</comment>
<dbReference type="SUPFAM" id="SSF54637">
    <property type="entry name" value="Thioesterase/thiol ester dehydrase-isomerase"/>
    <property type="match status" value="1"/>
</dbReference>
<dbReference type="VEuPathDB" id="FungiDB:H310_03473"/>
<dbReference type="PANTHER" id="PTHR12475:SF4">
    <property type="entry name" value="PROTEIN THEM6"/>
    <property type="match status" value="1"/>
</dbReference>